<protein>
    <recommendedName>
        <fullName evidence="5">Pyrrolo-quinoline quinone repeat domain-containing protein</fullName>
    </recommendedName>
</protein>
<dbReference type="EMBL" id="LAJE02000268">
    <property type="protein sequence ID" value="OEO29688.1"/>
    <property type="molecule type" value="Genomic_DNA"/>
</dbReference>
<evidence type="ECO:0000313" key="6">
    <source>
        <dbReference type="EMBL" id="OEO29688.1"/>
    </source>
</evidence>
<feature type="chain" id="PRO_5009190385" description="Pyrrolo-quinoline quinone repeat domain-containing protein" evidence="4">
    <location>
        <begin position="27"/>
        <end position="594"/>
    </location>
</feature>
<keyword evidence="4" id="KW-0732">Signal</keyword>
<dbReference type="SMR" id="A0A1E5XM86"/>
<dbReference type="SUPFAM" id="SSF50998">
    <property type="entry name" value="Quinoprotein alcohol dehydrogenase-like"/>
    <property type="match status" value="1"/>
</dbReference>
<organism evidence="6 7">
    <name type="scientific">Devosia insulae DS-56</name>
    <dbReference type="NCBI Taxonomy" id="1116389"/>
    <lineage>
        <taxon>Bacteria</taxon>
        <taxon>Pseudomonadati</taxon>
        <taxon>Pseudomonadota</taxon>
        <taxon>Alphaproteobacteria</taxon>
        <taxon>Hyphomicrobiales</taxon>
        <taxon>Devosiaceae</taxon>
        <taxon>Devosia</taxon>
    </lineage>
</organism>
<reference evidence="6 7" key="1">
    <citation type="journal article" date="2015" name="Genome Announc.">
        <title>Genome Assemblies of Three Soil-Associated Devosia species: D. insulae, D. limi, and D. soli.</title>
        <authorList>
            <person name="Hassan Y.I."/>
            <person name="Lepp D."/>
            <person name="Zhou T."/>
        </authorList>
    </citation>
    <scope>NUCLEOTIDE SEQUENCE [LARGE SCALE GENOMIC DNA]</scope>
    <source>
        <strain evidence="6 7">DS-56</strain>
    </source>
</reference>
<dbReference type="Pfam" id="PF01011">
    <property type="entry name" value="PQQ"/>
    <property type="match status" value="2"/>
</dbReference>
<feature type="domain" description="Pyrrolo-quinoline quinone repeat" evidence="5">
    <location>
        <begin position="44"/>
        <end position="357"/>
    </location>
</feature>
<comment type="similarity">
    <text evidence="2">Belongs to the bacterial PQQ dehydrogenase family.</text>
</comment>
<feature type="signal peptide" evidence="4">
    <location>
        <begin position="1"/>
        <end position="26"/>
    </location>
</feature>
<accession>A0A1E5XM86</accession>
<dbReference type="InterPro" id="IPR018391">
    <property type="entry name" value="PQQ_b-propeller_rpt"/>
</dbReference>
<gene>
    <name evidence="6" type="ORF">VW23_002010</name>
</gene>
<dbReference type="OrthoDB" id="9794322at2"/>
<dbReference type="InterPro" id="IPR002372">
    <property type="entry name" value="PQQ_rpt_dom"/>
</dbReference>
<evidence type="ECO:0000256" key="3">
    <source>
        <dbReference type="ARBA" id="ARBA00023002"/>
    </source>
</evidence>
<dbReference type="Gene3D" id="2.140.10.10">
    <property type="entry name" value="Quinoprotein alcohol dehydrogenase-like superfamily"/>
    <property type="match status" value="1"/>
</dbReference>
<evidence type="ECO:0000313" key="7">
    <source>
        <dbReference type="Proteomes" id="UP000095463"/>
    </source>
</evidence>
<comment type="cofactor">
    <cofactor evidence="1">
        <name>pyrroloquinoline quinone</name>
        <dbReference type="ChEBI" id="CHEBI:58442"/>
    </cofactor>
</comment>
<feature type="domain" description="Pyrrolo-quinoline quinone repeat" evidence="5">
    <location>
        <begin position="408"/>
        <end position="560"/>
    </location>
</feature>
<keyword evidence="7" id="KW-1185">Reference proteome</keyword>
<dbReference type="Proteomes" id="UP000095463">
    <property type="component" value="Unassembled WGS sequence"/>
</dbReference>
<comment type="caution">
    <text evidence="6">The sequence shown here is derived from an EMBL/GenBank/DDBJ whole genome shotgun (WGS) entry which is preliminary data.</text>
</comment>
<evidence type="ECO:0000259" key="5">
    <source>
        <dbReference type="Pfam" id="PF01011"/>
    </source>
</evidence>
<dbReference type="InterPro" id="IPR011047">
    <property type="entry name" value="Quinoprotein_ADH-like_sf"/>
</dbReference>
<keyword evidence="3" id="KW-0560">Oxidoreductase</keyword>
<dbReference type="AlphaFoldDB" id="A0A1E5XM86"/>
<evidence type="ECO:0000256" key="4">
    <source>
        <dbReference type="SAM" id="SignalP"/>
    </source>
</evidence>
<dbReference type="PANTHER" id="PTHR32303">
    <property type="entry name" value="QUINOPROTEIN ALCOHOL DEHYDROGENASE (CYTOCHROME C)"/>
    <property type="match status" value="1"/>
</dbReference>
<sequence length="594" mass="64569">MRKMARLRFGAGLLALAVTMASSAWSDEVTNDRLLAADKESGNWLMVHRTYDAHRYSPLDSINKDNVDKLSLAFVTQFDQASAGGRYASARNEGTPLVEDGFMYVQAGWSRVYKVDVRDGRFGKIVWKVDPEVDKQWISDATCCGAENRGIALWKNDVIALTLDGRVMSINKDTGELNWETQQADKARAESFTVAPLVIGDVALYGPAGGEYGIRGWIEAIDLNTGKPKWRTYTIPAPGEPGNETWKREGTWETGGGSIWATGSYDPELGLTYWGTGNPAPQIDAEYRPGDNLYASSLVALDTETGAIKWHFQFTPNDPYDYDEIGETQLIDNGDRNLAFRAARNGFGYSFDRSNGELQHATQYVDDLNWTTGIDQKTGLPLSYDPKADLQKYVAGTVGSRDDLPGIYCPTLGGGKNWQPASYSAKTKLVYLTSNEGCSAYVPTEAPNPTITGGEYDVVAAQKEWNGRLPAPEGTELPAEQSGSVVAIDPVTGKIAAKIPLLARGNGMLATAGGLVFGSDRAGWIYAYDDETLKELWKFNVGTSLGSPPMAYAVDGKEYIAVLAGAAPSTAQINADPSLKYFVPTDAMYVFAVN</sequence>
<dbReference type="SMART" id="SM00564">
    <property type="entry name" value="PQQ"/>
    <property type="match status" value="5"/>
</dbReference>
<evidence type="ECO:0000256" key="2">
    <source>
        <dbReference type="ARBA" id="ARBA00008156"/>
    </source>
</evidence>
<name>A0A1E5XM86_9HYPH</name>
<evidence type="ECO:0000256" key="1">
    <source>
        <dbReference type="ARBA" id="ARBA00001931"/>
    </source>
</evidence>
<proteinExistence type="inferred from homology"/>
<dbReference type="GO" id="GO:0016491">
    <property type="term" value="F:oxidoreductase activity"/>
    <property type="evidence" value="ECO:0007669"/>
    <property type="project" value="UniProtKB-KW"/>
</dbReference>